<comment type="caution">
    <text evidence="2">The sequence shown here is derived from an EMBL/GenBank/DDBJ whole genome shotgun (WGS) entry which is preliminary data.</text>
</comment>
<evidence type="ECO:0000313" key="3">
    <source>
        <dbReference type="Proteomes" id="UP000432015"/>
    </source>
</evidence>
<dbReference type="InterPro" id="IPR036388">
    <property type="entry name" value="WH-like_DNA-bd_sf"/>
</dbReference>
<reference evidence="2 3" key="1">
    <citation type="submission" date="2019-11" db="EMBL/GenBank/DDBJ databases">
        <authorList>
            <person name="Cao P."/>
        </authorList>
    </citation>
    <scope>NUCLEOTIDE SEQUENCE [LARGE SCALE GENOMIC DNA]</scope>
    <source>
        <strain evidence="2 3">NEAU-AAG5</strain>
    </source>
</reference>
<dbReference type="Gene3D" id="1.10.10.10">
    <property type="entry name" value="Winged helix-like DNA-binding domain superfamily/Winged helix DNA-binding domain"/>
    <property type="match status" value="2"/>
</dbReference>
<protein>
    <submittedName>
        <fullName evidence="2">MarR family transcriptional regulator</fullName>
    </submittedName>
</protein>
<dbReference type="AlphaFoldDB" id="A0A7K1KSJ5"/>
<accession>A0A7K1KSJ5</accession>
<dbReference type="PANTHER" id="PTHR33164:SF43">
    <property type="entry name" value="HTH-TYPE TRANSCRIPTIONAL REPRESSOR YETL"/>
    <property type="match status" value="1"/>
</dbReference>
<dbReference type="Pfam" id="PF01047">
    <property type="entry name" value="MarR"/>
    <property type="match status" value="1"/>
</dbReference>
<dbReference type="SMART" id="SM00347">
    <property type="entry name" value="HTH_MARR"/>
    <property type="match status" value="2"/>
</dbReference>
<organism evidence="2 3">
    <name type="scientific">Actinomadura litoris</name>
    <dbReference type="NCBI Taxonomy" id="2678616"/>
    <lineage>
        <taxon>Bacteria</taxon>
        <taxon>Bacillati</taxon>
        <taxon>Actinomycetota</taxon>
        <taxon>Actinomycetes</taxon>
        <taxon>Streptosporangiales</taxon>
        <taxon>Thermomonosporaceae</taxon>
        <taxon>Actinomadura</taxon>
    </lineage>
</organism>
<dbReference type="InterPro" id="IPR000835">
    <property type="entry name" value="HTH_MarR-typ"/>
</dbReference>
<dbReference type="EMBL" id="WOFH01000001">
    <property type="protein sequence ID" value="MUN35150.1"/>
    <property type="molecule type" value="Genomic_DNA"/>
</dbReference>
<dbReference type="PRINTS" id="PR00598">
    <property type="entry name" value="HTHMARR"/>
</dbReference>
<proteinExistence type="predicted"/>
<dbReference type="Pfam" id="PF12802">
    <property type="entry name" value="MarR_2"/>
    <property type="match status" value="1"/>
</dbReference>
<dbReference type="Proteomes" id="UP000432015">
    <property type="component" value="Unassembled WGS sequence"/>
</dbReference>
<dbReference type="InterPro" id="IPR039422">
    <property type="entry name" value="MarR/SlyA-like"/>
</dbReference>
<dbReference type="RefSeq" id="WP_156214136.1">
    <property type="nucleotide sequence ID" value="NZ_JAICDF010000006.1"/>
</dbReference>
<dbReference type="PANTHER" id="PTHR33164">
    <property type="entry name" value="TRANSCRIPTIONAL REGULATOR, MARR FAMILY"/>
    <property type="match status" value="1"/>
</dbReference>
<dbReference type="GO" id="GO:0003700">
    <property type="term" value="F:DNA-binding transcription factor activity"/>
    <property type="evidence" value="ECO:0007669"/>
    <property type="project" value="InterPro"/>
</dbReference>
<feature type="domain" description="HTH marR-type" evidence="1">
    <location>
        <begin position="1"/>
        <end position="147"/>
    </location>
</feature>
<keyword evidence="3" id="KW-1185">Reference proteome</keyword>
<sequence length="301" mass="33548">MTSEDMTPPGSDRGLLGYTGHLMKRAFLHVHAHGADAMPIGRHPREIGVLLLLIHAGPLSQARVGALLDISRTDMVKVVDGLETPGYVVRERDPADRRRYALRATEAGERACEELRAAADEAERAAFACLSADERARLVPILLDLIPDLRDALPAELLARTGFLIARCHHRLRRRGEQRLASRGLRPRHFGLLTALASAEPCSQQRLAGLMGVSGPAIIQSIDELERAGVIRRDRNPDDRREHLLLITPDGRRRHREARDDMDDFQRELVIEIGAERIAELNRLLLALIPSEAPTPQRRTP</sequence>
<dbReference type="GO" id="GO:0006950">
    <property type="term" value="P:response to stress"/>
    <property type="evidence" value="ECO:0007669"/>
    <property type="project" value="TreeGrafter"/>
</dbReference>
<dbReference type="PROSITE" id="PS50995">
    <property type="entry name" value="HTH_MARR_2"/>
    <property type="match status" value="2"/>
</dbReference>
<feature type="domain" description="HTH marR-type" evidence="1">
    <location>
        <begin position="158"/>
        <end position="290"/>
    </location>
</feature>
<dbReference type="InterPro" id="IPR036390">
    <property type="entry name" value="WH_DNA-bd_sf"/>
</dbReference>
<name>A0A7K1KSJ5_9ACTN</name>
<evidence type="ECO:0000259" key="1">
    <source>
        <dbReference type="PROSITE" id="PS50995"/>
    </source>
</evidence>
<evidence type="ECO:0000313" key="2">
    <source>
        <dbReference type="EMBL" id="MUN35150.1"/>
    </source>
</evidence>
<gene>
    <name evidence="2" type="ORF">GNZ18_00815</name>
</gene>
<dbReference type="SUPFAM" id="SSF46785">
    <property type="entry name" value="Winged helix' DNA-binding domain"/>
    <property type="match status" value="2"/>
</dbReference>